<protein>
    <submittedName>
        <fullName evidence="1">Zinc finger, CCHC-type</fullName>
    </submittedName>
</protein>
<name>A0A699IQ05_TANCI</name>
<accession>A0A699IQ05</accession>
<reference evidence="1" key="1">
    <citation type="journal article" date="2019" name="Sci. Rep.">
        <title>Draft genome of Tanacetum cinerariifolium, the natural source of mosquito coil.</title>
        <authorList>
            <person name="Yamashiro T."/>
            <person name="Shiraishi A."/>
            <person name="Satake H."/>
            <person name="Nakayama K."/>
        </authorList>
    </citation>
    <scope>NUCLEOTIDE SEQUENCE</scope>
</reference>
<organism evidence="1">
    <name type="scientific">Tanacetum cinerariifolium</name>
    <name type="common">Dalmatian daisy</name>
    <name type="synonym">Chrysanthemum cinerariifolium</name>
    <dbReference type="NCBI Taxonomy" id="118510"/>
    <lineage>
        <taxon>Eukaryota</taxon>
        <taxon>Viridiplantae</taxon>
        <taxon>Streptophyta</taxon>
        <taxon>Embryophyta</taxon>
        <taxon>Tracheophyta</taxon>
        <taxon>Spermatophyta</taxon>
        <taxon>Magnoliopsida</taxon>
        <taxon>eudicotyledons</taxon>
        <taxon>Gunneridae</taxon>
        <taxon>Pentapetalae</taxon>
        <taxon>asterids</taxon>
        <taxon>campanulids</taxon>
        <taxon>Asterales</taxon>
        <taxon>Asteraceae</taxon>
        <taxon>Asteroideae</taxon>
        <taxon>Anthemideae</taxon>
        <taxon>Anthemidinae</taxon>
        <taxon>Tanacetum</taxon>
    </lineage>
</organism>
<dbReference type="AlphaFoldDB" id="A0A699IQ05"/>
<feature type="non-terminal residue" evidence="1">
    <location>
        <position position="1"/>
    </location>
</feature>
<dbReference type="EMBL" id="BKCJ010310182">
    <property type="protein sequence ID" value="GEZ68765.1"/>
    <property type="molecule type" value="Genomic_DNA"/>
</dbReference>
<comment type="caution">
    <text evidence="1">The sequence shown here is derived from an EMBL/GenBank/DDBJ whole genome shotgun (WGS) entry which is preliminary data.</text>
</comment>
<sequence>SYAMTSTRSDIAYAVGRLSRFSSNPSRHHWHAITRVLKYLKGTMNYGLSYVGYPLVLEGYSYASWINHVEDSSSTSGWLFLLGGGAISWASKKQTCITSSTMKSEFIEGTTRSTYLVNRSPSSAIGFKNPIDMLGFFGWLASIKKGMLEPVKVKCIFLGYHESIVGTGSMHELHGFEFEVESLRDHTFEVQPQENVDQGAGLQEVQTQDLMDYLLARDKEQHLACELFKYREDSIEAAFVVAVVNKIYVHESLTFNDTVACEVISKWKAGLKENIAVRSDVFVLNNGCRKSSDDSHDYYCEYAPGLLVKAKGNVLVETDTQETDKNQ</sequence>
<feature type="non-terminal residue" evidence="1">
    <location>
        <position position="327"/>
    </location>
</feature>
<evidence type="ECO:0000313" key="1">
    <source>
        <dbReference type="EMBL" id="GEZ68765.1"/>
    </source>
</evidence>
<proteinExistence type="predicted"/>
<dbReference type="PANTHER" id="PTHR11439:SF521">
    <property type="entry name" value="RNA-DIRECTED DNA POLYMERASE"/>
    <property type="match status" value="1"/>
</dbReference>
<dbReference type="CDD" id="cd09272">
    <property type="entry name" value="RNase_HI_RT_Ty1"/>
    <property type="match status" value="1"/>
</dbReference>
<gene>
    <name evidence="1" type="ORF">Tci_540738</name>
</gene>
<dbReference type="PANTHER" id="PTHR11439">
    <property type="entry name" value="GAG-POL-RELATED RETROTRANSPOSON"/>
    <property type="match status" value="1"/>
</dbReference>